<feature type="compositionally biased region" description="Low complexity" evidence="1">
    <location>
        <begin position="66"/>
        <end position="77"/>
    </location>
</feature>
<protein>
    <submittedName>
        <fullName evidence="2">Uncharacterized protein</fullName>
    </submittedName>
</protein>
<dbReference type="EMBL" id="BLKW01000002">
    <property type="protein sequence ID" value="GFG72735.1"/>
    <property type="molecule type" value="Genomic_DNA"/>
</dbReference>
<organism evidence="2 3">
    <name type="scientific">Mycobacterium botniense</name>
    <dbReference type="NCBI Taxonomy" id="84962"/>
    <lineage>
        <taxon>Bacteria</taxon>
        <taxon>Bacillati</taxon>
        <taxon>Actinomycetota</taxon>
        <taxon>Actinomycetes</taxon>
        <taxon>Mycobacteriales</taxon>
        <taxon>Mycobacteriaceae</taxon>
        <taxon>Mycobacterium</taxon>
    </lineage>
</organism>
<comment type="caution">
    <text evidence="2">The sequence shown here is derived from an EMBL/GenBank/DDBJ whole genome shotgun (WGS) entry which is preliminary data.</text>
</comment>
<evidence type="ECO:0000313" key="2">
    <source>
        <dbReference type="EMBL" id="GFG72735.1"/>
    </source>
</evidence>
<name>A0A7I9XRV2_9MYCO</name>
<feature type="region of interest" description="Disordered" evidence="1">
    <location>
        <begin position="1"/>
        <end position="30"/>
    </location>
</feature>
<dbReference type="AlphaFoldDB" id="A0A7I9XRV2"/>
<dbReference type="Proteomes" id="UP000465361">
    <property type="component" value="Unassembled WGS sequence"/>
</dbReference>
<proteinExistence type="predicted"/>
<gene>
    <name evidence="2" type="ORF">MBOT_01000</name>
</gene>
<evidence type="ECO:0000256" key="1">
    <source>
        <dbReference type="SAM" id="MobiDB-lite"/>
    </source>
</evidence>
<keyword evidence="3" id="KW-1185">Reference proteome</keyword>
<accession>A0A7I9XRV2</accession>
<sequence length="86" mass="9184">MLIHRSASADTQSLAVSGRPGAPLLQPADPLTHRRDGIEIEPVPAVTPHHHAAQCRIAVVPTTTGIRRPRTGLGLTRIESKPMDSP</sequence>
<evidence type="ECO:0000313" key="3">
    <source>
        <dbReference type="Proteomes" id="UP000465361"/>
    </source>
</evidence>
<reference evidence="2 3" key="1">
    <citation type="journal article" date="2019" name="Emerg. Microbes Infect.">
        <title>Comprehensive subspecies identification of 175 nontuberculous mycobacteria species based on 7547 genomic profiles.</title>
        <authorList>
            <person name="Matsumoto Y."/>
            <person name="Kinjo T."/>
            <person name="Motooka D."/>
            <person name="Nabeya D."/>
            <person name="Jung N."/>
            <person name="Uechi K."/>
            <person name="Horii T."/>
            <person name="Iida T."/>
            <person name="Fujita J."/>
            <person name="Nakamura S."/>
        </authorList>
    </citation>
    <scope>NUCLEOTIDE SEQUENCE [LARGE SCALE GENOMIC DNA]</scope>
    <source>
        <strain evidence="2 3">JCM 17322</strain>
    </source>
</reference>
<feature type="region of interest" description="Disordered" evidence="1">
    <location>
        <begin position="66"/>
        <end position="86"/>
    </location>
</feature>